<dbReference type="InterPro" id="IPR050142">
    <property type="entry name" value="MADS-box/MEF2_TF"/>
</dbReference>
<evidence type="ECO:0000256" key="3">
    <source>
        <dbReference type="ARBA" id="ARBA00023125"/>
    </source>
</evidence>
<evidence type="ECO:0000256" key="1">
    <source>
        <dbReference type="ARBA" id="ARBA00004123"/>
    </source>
</evidence>
<accession>V4L4Q6</accession>
<protein>
    <recommendedName>
        <fullName evidence="6">MADS-box domain-containing protein</fullName>
    </recommendedName>
</protein>
<dbReference type="InterPro" id="IPR036879">
    <property type="entry name" value="TF_MADSbox_sf"/>
</dbReference>
<feature type="domain" description="MADS-box" evidence="6">
    <location>
        <begin position="1"/>
        <end position="46"/>
    </location>
</feature>
<dbReference type="GO" id="GO:0003677">
    <property type="term" value="F:DNA binding"/>
    <property type="evidence" value="ECO:0007669"/>
    <property type="project" value="UniProtKB-KW"/>
</dbReference>
<evidence type="ECO:0000256" key="4">
    <source>
        <dbReference type="ARBA" id="ARBA00023163"/>
    </source>
</evidence>
<dbReference type="GO" id="GO:0005634">
    <property type="term" value="C:nucleus"/>
    <property type="evidence" value="ECO:0007669"/>
    <property type="project" value="UniProtKB-SubCell"/>
</dbReference>
<dbReference type="eggNOG" id="KOG0014">
    <property type="taxonomic scope" value="Eukaryota"/>
</dbReference>
<dbReference type="InterPro" id="IPR002100">
    <property type="entry name" value="TF_MADSbox"/>
</dbReference>
<keyword evidence="5" id="KW-0539">Nucleus</keyword>
<dbReference type="Gene3D" id="3.40.1810.10">
    <property type="entry name" value="Transcription factor, MADS-box"/>
    <property type="match status" value="1"/>
</dbReference>
<keyword evidence="2" id="KW-0805">Transcription regulation</keyword>
<evidence type="ECO:0000256" key="5">
    <source>
        <dbReference type="ARBA" id="ARBA00023242"/>
    </source>
</evidence>
<dbReference type="Proteomes" id="UP000030689">
    <property type="component" value="Unassembled WGS sequence"/>
</dbReference>
<dbReference type="SUPFAM" id="SSF55455">
    <property type="entry name" value="SRF-like"/>
    <property type="match status" value="1"/>
</dbReference>
<dbReference type="CDD" id="cd00120">
    <property type="entry name" value="MADS"/>
    <property type="match status" value="1"/>
</dbReference>
<name>V4L4Q6_EUTSA</name>
<evidence type="ECO:0000313" key="8">
    <source>
        <dbReference type="Proteomes" id="UP000030689"/>
    </source>
</evidence>
<evidence type="ECO:0000313" key="7">
    <source>
        <dbReference type="EMBL" id="ESQ38624.1"/>
    </source>
</evidence>
<sequence>MGCGKLMINQLAHANRRQSTFARRRSGLLKKARQLSTLCDAEVAVMSSPSLASSSSSPAPGGCARVSLSKDELSKLQDTTRIHLFGDIIYRRETVAKLQVMTDSRITTVVTQS</sequence>
<dbReference type="AlphaFoldDB" id="V4L4Q6"/>
<gene>
    <name evidence="7" type="ORF">EUTSA_v10029238mg</name>
</gene>
<keyword evidence="4" id="KW-0804">Transcription</keyword>
<evidence type="ECO:0000259" key="6">
    <source>
        <dbReference type="PROSITE" id="PS50066"/>
    </source>
</evidence>
<dbReference type="Gramene" id="ESQ38624">
    <property type="protein sequence ID" value="ESQ38624"/>
    <property type="gene ID" value="EUTSA_v10029238mg"/>
</dbReference>
<dbReference type="KEGG" id="eus:EUTSA_v10029238mg"/>
<dbReference type="Pfam" id="PF00319">
    <property type="entry name" value="SRF-TF"/>
    <property type="match status" value="1"/>
</dbReference>
<comment type="subcellular location">
    <subcellularLocation>
        <location evidence="1">Nucleus</location>
    </subcellularLocation>
</comment>
<dbReference type="EMBL" id="KI517537">
    <property type="protein sequence ID" value="ESQ38624.1"/>
    <property type="molecule type" value="Genomic_DNA"/>
</dbReference>
<reference evidence="7 8" key="1">
    <citation type="journal article" date="2013" name="Front. Plant Sci.">
        <title>The Reference Genome of the Halophytic Plant Eutrema salsugineum.</title>
        <authorList>
            <person name="Yang R."/>
            <person name="Jarvis D.E."/>
            <person name="Chen H."/>
            <person name="Beilstein M.A."/>
            <person name="Grimwood J."/>
            <person name="Jenkins J."/>
            <person name="Shu S."/>
            <person name="Prochnik S."/>
            <person name="Xin M."/>
            <person name="Ma C."/>
            <person name="Schmutz J."/>
            <person name="Wing R.A."/>
            <person name="Mitchell-Olds T."/>
            <person name="Schumaker K.S."/>
            <person name="Wang X."/>
        </authorList>
    </citation>
    <scope>NUCLEOTIDE SEQUENCE [LARGE SCALE GENOMIC DNA]</scope>
</reference>
<dbReference type="PANTHER" id="PTHR48019">
    <property type="entry name" value="SERUM RESPONSE FACTOR HOMOLOG"/>
    <property type="match status" value="1"/>
</dbReference>
<dbReference type="PROSITE" id="PS50066">
    <property type="entry name" value="MADS_BOX_2"/>
    <property type="match status" value="1"/>
</dbReference>
<keyword evidence="3" id="KW-0238">DNA-binding</keyword>
<keyword evidence="8" id="KW-1185">Reference proteome</keyword>
<dbReference type="SMART" id="SM00432">
    <property type="entry name" value="MADS"/>
    <property type="match status" value="1"/>
</dbReference>
<organism evidence="7 8">
    <name type="scientific">Eutrema salsugineum</name>
    <name type="common">Saltwater cress</name>
    <name type="synonym">Sisymbrium salsugineum</name>
    <dbReference type="NCBI Taxonomy" id="72664"/>
    <lineage>
        <taxon>Eukaryota</taxon>
        <taxon>Viridiplantae</taxon>
        <taxon>Streptophyta</taxon>
        <taxon>Embryophyta</taxon>
        <taxon>Tracheophyta</taxon>
        <taxon>Spermatophyta</taxon>
        <taxon>Magnoliopsida</taxon>
        <taxon>eudicotyledons</taxon>
        <taxon>Gunneridae</taxon>
        <taxon>Pentapetalae</taxon>
        <taxon>rosids</taxon>
        <taxon>malvids</taxon>
        <taxon>Brassicales</taxon>
        <taxon>Brassicaceae</taxon>
        <taxon>Eutremeae</taxon>
        <taxon>Eutrema</taxon>
    </lineage>
</organism>
<dbReference type="PRINTS" id="PR00404">
    <property type="entry name" value="MADSDOMAIN"/>
</dbReference>
<dbReference type="GO" id="GO:0046983">
    <property type="term" value="F:protein dimerization activity"/>
    <property type="evidence" value="ECO:0007669"/>
    <property type="project" value="InterPro"/>
</dbReference>
<evidence type="ECO:0000256" key="2">
    <source>
        <dbReference type="ARBA" id="ARBA00023015"/>
    </source>
</evidence>
<proteinExistence type="predicted"/>